<keyword evidence="1" id="KW-0677">Repeat</keyword>
<evidence type="ECO:0000256" key="1">
    <source>
        <dbReference type="ARBA" id="ARBA00022737"/>
    </source>
</evidence>
<dbReference type="SUPFAM" id="SSF48403">
    <property type="entry name" value="Ankyrin repeat"/>
    <property type="match status" value="1"/>
</dbReference>
<dbReference type="Pfam" id="PF12796">
    <property type="entry name" value="Ank_2"/>
    <property type="match status" value="1"/>
</dbReference>
<dbReference type="GeneID" id="14446123"/>
<dbReference type="Pfam" id="PF13637">
    <property type="entry name" value="Ank_4"/>
    <property type="match status" value="1"/>
</dbReference>
<protein>
    <submittedName>
        <fullName evidence="4">Ankyrin repeat protein</fullName>
    </submittedName>
</protein>
<dbReference type="Proteomes" id="UP000201640">
    <property type="component" value="Segment"/>
</dbReference>
<dbReference type="InterPro" id="IPR002110">
    <property type="entry name" value="Ankyrin_rpt"/>
</dbReference>
<dbReference type="SMART" id="SM00248">
    <property type="entry name" value="ANK"/>
    <property type="match status" value="4"/>
</dbReference>
<gene>
    <name evidence="4" type="ORF">Moumou_00869</name>
</gene>
<feature type="region of interest" description="Disordered" evidence="3">
    <location>
        <begin position="90"/>
        <end position="165"/>
    </location>
</feature>
<dbReference type="RefSeq" id="YP_007354820.1">
    <property type="nucleotide sequence ID" value="NC_020104.1"/>
</dbReference>
<dbReference type="KEGG" id="vg:14446123"/>
<dbReference type="EMBL" id="JX962719">
    <property type="protein sequence ID" value="AGC02384.1"/>
    <property type="molecule type" value="Genomic_DNA"/>
</dbReference>
<dbReference type="PROSITE" id="PS50088">
    <property type="entry name" value="ANK_REPEAT"/>
    <property type="match status" value="1"/>
</dbReference>
<feature type="compositionally biased region" description="Acidic residues" evidence="3">
    <location>
        <begin position="127"/>
        <end position="165"/>
    </location>
</feature>
<accession>L7RCP2</accession>
<keyword evidence="5" id="KW-1185">Reference proteome</keyword>
<sequence>MPKFKYCLSCRYKDRILKYCKKSGKYHKLYYTKDDYMIIKFCNNNGHQYIKIDIDDMINFMKFVLIRNYHCGGVYDYYYKCDMKDVPLGNIEEESDDSDNSDNSENNSSNYDDSEDSDSGDSNNGDNDSEDKDDSENSDDEDDDDDDEDSDEDEDDDEDSDEDEFDCLSCGHECKHRYYTMEYVKYIFKHNMMDHIKLFLKKQHDPYDFEGLYGNLSLVQEEDDEGENELSCEVITYSLQLSNYKTSKYVICNIYAEPHRILNRLAKHLKLYEIHKYLRICTSKIYFESMLKLFDDGSLDLSKILWLIARYDNIDIFKYIIEEFSKVKNRVGKMCQKDFTFNKKVAQKVFRFNEDKFNIVKYLIQNGVDIQARNNEALIHACGENFRVVKFLVENGADIHAKNGKPLEEACDHGHIDIVQYLIEKGANINANNGKALISACFGGHLDVVNI</sequence>
<feature type="compositionally biased region" description="Acidic residues" evidence="3">
    <location>
        <begin position="91"/>
        <end position="102"/>
    </location>
</feature>
<evidence type="ECO:0000313" key="5">
    <source>
        <dbReference type="Proteomes" id="UP000201640"/>
    </source>
</evidence>
<name>L7RCP2_9VIRU</name>
<proteinExistence type="predicted"/>
<dbReference type="PANTHER" id="PTHR24188">
    <property type="entry name" value="ANKYRIN REPEAT PROTEIN"/>
    <property type="match status" value="1"/>
</dbReference>
<dbReference type="InterPro" id="IPR036770">
    <property type="entry name" value="Ankyrin_rpt-contain_sf"/>
</dbReference>
<evidence type="ECO:0000256" key="3">
    <source>
        <dbReference type="SAM" id="MobiDB-lite"/>
    </source>
</evidence>
<evidence type="ECO:0000313" key="4">
    <source>
        <dbReference type="EMBL" id="AGC02384.1"/>
    </source>
</evidence>
<evidence type="ECO:0000256" key="2">
    <source>
        <dbReference type="ARBA" id="ARBA00023043"/>
    </source>
</evidence>
<dbReference type="Gene3D" id="1.25.40.20">
    <property type="entry name" value="Ankyrin repeat-containing domain"/>
    <property type="match status" value="2"/>
</dbReference>
<dbReference type="OrthoDB" id="41567at10239"/>
<dbReference type="PROSITE" id="PS50297">
    <property type="entry name" value="ANK_REP_REGION"/>
    <property type="match status" value="1"/>
</dbReference>
<dbReference type="PANTHER" id="PTHR24188:SF29">
    <property type="entry name" value="GH09064P"/>
    <property type="match status" value="1"/>
</dbReference>
<organism evidence="4 5">
    <name type="scientific">Acanthamoeba polyphaga moumouvirus</name>
    <dbReference type="NCBI Taxonomy" id="1269028"/>
    <lineage>
        <taxon>Viruses</taxon>
        <taxon>Varidnaviria</taxon>
        <taxon>Bamfordvirae</taxon>
        <taxon>Nucleocytoviricota</taxon>
        <taxon>Megaviricetes</taxon>
        <taxon>Imitervirales</taxon>
        <taxon>Mimiviridae</taxon>
        <taxon>Megamimivirinae</taxon>
        <taxon>Moumouvirus</taxon>
    </lineage>
</organism>
<keyword evidence="2" id="KW-0040">ANK repeat</keyword>
<reference evidence="4 5" key="1">
    <citation type="journal article" date="2012" name="Genome Biol. Evol.">
        <title>Related Giant Viruses in Distant Locations and Different Habitats: Acanthamoeba polyphaga moumouvirus Represents a Third Lineage of the Mimiviridae That Is Close to the Megavirus Lineage.</title>
        <authorList>
            <person name="Yoosuf N."/>
            <person name="Yutin N."/>
            <person name="Colson P."/>
            <person name="Shabalina S.A."/>
            <person name="Pagnier I."/>
            <person name="Robert C."/>
            <person name="Azza S."/>
            <person name="Klose T."/>
            <person name="Wong J."/>
            <person name="Rossmann M.G."/>
            <person name="La Scola B."/>
            <person name="Raoult D."/>
            <person name="Koonin E.V."/>
        </authorList>
    </citation>
    <scope>NUCLEOTIDE SEQUENCE [LARGE SCALE GENOMIC DNA]</scope>
    <source>
        <strain evidence="4 5">M10A</strain>
    </source>
</reference>